<dbReference type="Pfam" id="PF01163">
    <property type="entry name" value="RIO1"/>
    <property type="match status" value="1"/>
</dbReference>
<dbReference type="AlphaFoldDB" id="A1RSD5"/>
<evidence type="ECO:0000256" key="1">
    <source>
        <dbReference type="ARBA" id="ARBA00001946"/>
    </source>
</evidence>
<dbReference type="GO" id="GO:0046872">
    <property type="term" value="F:metal ion binding"/>
    <property type="evidence" value="ECO:0007669"/>
    <property type="project" value="UniProtKB-KW"/>
</dbReference>
<comment type="catalytic activity">
    <reaction evidence="12">
        <text>L-seryl-[protein] + ATP = O-phospho-L-seryl-[protein] + ADP + H(+)</text>
        <dbReference type="Rhea" id="RHEA:17989"/>
        <dbReference type="Rhea" id="RHEA-COMP:9863"/>
        <dbReference type="Rhea" id="RHEA-COMP:11604"/>
        <dbReference type="ChEBI" id="CHEBI:15378"/>
        <dbReference type="ChEBI" id="CHEBI:29999"/>
        <dbReference type="ChEBI" id="CHEBI:30616"/>
        <dbReference type="ChEBI" id="CHEBI:83421"/>
        <dbReference type="ChEBI" id="CHEBI:456216"/>
        <dbReference type="EC" id="2.7.11.1"/>
    </reaction>
</comment>
<sequence>MLKSLVEIYDKLSKRELRVLRIIEAGHKKYEFVPQELIERWSRLRKEQVSEIIRRLHYFGLLRRNLSPYLGWKITVAGYDILAIHTLRVKRKLVKISPTPIGVGKESVVYVGETPSGFKVAIKFHRGGVSVFRYEEAFISRLRKYKHLRQIYETRLSAFAEFFALDKIFGVGGLVPEPIAYNRHVVVMAYIDGIELYRLTYYDFKKVADDIVETLRKALGLGIIHGDLSPYNILVGKRSYIIDWPQWIPASYPNSSTYLKRDLENISSFFKKNGVEIPVDELFKIAEEGRERSKNFMIEINKYVFS</sequence>
<dbReference type="InterPro" id="IPR011009">
    <property type="entry name" value="Kinase-like_dom_sf"/>
</dbReference>
<dbReference type="InterPro" id="IPR015285">
    <property type="entry name" value="RIO2_wHTH_N"/>
</dbReference>
<dbReference type="eggNOG" id="arCOG01181">
    <property type="taxonomic scope" value="Archaea"/>
</dbReference>
<evidence type="ECO:0000313" key="15">
    <source>
        <dbReference type="Proteomes" id="UP000002595"/>
    </source>
</evidence>
<dbReference type="Proteomes" id="UP000002595">
    <property type="component" value="Chromosome"/>
</dbReference>
<protein>
    <recommendedName>
        <fullName evidence="3">non-specific serine/threonine protein kinase</fullName>
        <ecNumber evidence="3">2.7.11.1</ecNumber>
    </recommendedName>
</protein>
<evidence type="ECO:0000256" key="12">
    <source>
        <dbReference type="ARBA" id="ARBA00048679"/>
    </source>
</evidence>
<dbReference type="STRING" id="384616.Pisl_0689"/>
<dbReference type="Pfam" id="PF09202">
    <property type="entry name" value="Rio2_N"/>
    <property type="match status" value="1"/>
</dbReference>
<evidence type="ECO:0000256" key="9">
    <source>
        <dbReference type="ARBA" id="ARBA00022840"/>
    </source>
</evidence>
<dbReference type="OrthoDB" id="50101at2157"/>
<dbReference type="FunFam" id="1.10.10.10:FF:000647">
    <property type="entry name" value="Serine/threonine protein kinase"/>
    <property type="match status" value="1"/>
</dbReference>
<dbReference type="InterPro" id="IPR008266">
    <property type="entry name" value="Tyr_kinase_AS"/>
</dbReference>
<dbReference type="InterPro" id="IPR036388">
    <property type="entry name" value="WH-like_DNA-bd_sf"/>
</dbReference>
<dbReference type="PROSITE" id="PS00109">
    <property type="entry name" value="PROTEIN_KINASE_TYR"/>
    <property type="match status" value="1"/>
</dbReference>
<name>A1RSD5_PYRIL</name>
<evidence type="ECO:0000259" key="13">
    <source>
        <dbReference type="PROSITE" id="PS50011"/>
    </source>
</evidence>
<dbReference type="PROSITE" id="PS50011">
    <property type="entry name" value="PROTEIN_KINASE_DOM"/>
    <property type="match status" value="1"/>
</dbReference>
<dbReference type="GO" id="GO:0005829">
    <property type="term" value="C:cytosol"/>
    <property type="evidence" value="ECO:0007669"/>
    <property type="project" value="TreeGrafter"/>
</dbReference>
<dbReference type="EC" id="2.7.11.1" evidence="3"/>
<evidence type="ECO:0000256" key="8">
    <source>
        <dbReference type="ARBA" id="ARBA00022777"/>
    </source>
</evidence>
<dbReference type="InterPro" id="IPR018934">
    <property type="entry name" value="RIO_dom"/>
</dbReference>
<keyword evidence="10" id="KW-0460">Magnesium</keyword>
<dbReference type="InterPro" id="IPR000719">
    <property type="entry name" value="Prot_kinase_dom"/>
</dbReference>
<dbReference type="PANTHER" id="PTHR45852:SF1">
    <property type="entry name" value="SERINE_THREONINE-PROTEIN KINASE RIO2"/>
    <property type="match status" value="1"/>
</dbReference>
<dbReference type="InterPro" id="IPR036390">
    <property type="entry name" value="WH_DNA-bd_sf"/>
</dbReference>
<feature type="domain" description="Protein kinase" evidence="13">
    <location>
        <begin position="95"/>
        <end position="306"/>
    </location>
</feature>
<keyword evidence="15" id="KW-1185">Reference proteome</keyword>
<evidence type="ECO:0000256" key="3">
    <source>
        <dbReference type="ARBA" id="ARBA00012513"/>
    </source>
</evidence>
<dbReference type="RefSeq" id="WP_011762443.1">
    <property type="nucleotide sequence ID" value="NC_008701.1"/>
</dbReference>
<dbReference type="Gene3D" id="1.10.510.10">
    <property type="entry name" value="Transferase(Phosphotransferase) domain 1"/>
    <property type="match status" value="1"/>
</dbReference>
<comment type="similarity">
    <text evidence="2">Belongs to the protein kinase superfamily. RIO-type Ser/Thr kinase family.</text>
</comment>
<keyword evidence="6" id="KW-0479">Metal-binding</keyword>
<dbReference type="KEGG" id="pis:Pisl_0689"/>
<dbReference type="SUPFAM" id="SSF56112">
    <property type="entry name" value="Protein kinase-like (PK-like)"/>
    <property type="match status" value="1"/>
</dbReference>
<evidence type="ECO:0000256" key="2">
    <source>
        <dbReference type="ARBA" id="ARBA00009196"/>
    </source>
</evidence>
<evidence type="ECO:0000256" key="7">
    <source>
        <dbReference type="ARBA" id="ARBA00022741"/>
    </source>
</evidence>
<evidence type="ECO:0000256" key="11">
    <source>
        <dbReference type="ARBA" id="ARBA00047899"/>
    </source>
</evidence>
<dbReference type="HOGENOM" id="CLU_018693_1_0_2"/>
<accession>A1RSD5</accession>
<keyword evidence="8" id="KW-0418">Kinase</keyword>
<dbReference type="InterPro" id="IPR000687">
    <property type="entry name" value="RIO_kinase"/>
</dbReference>
<keyword evidence="4" id="KW-0723">Serine/threonine-protein kinase</keyword>
<keyword evidence="7" id="KW-0547">Nucleotide-binding</keyword>
<dbReference type="GO" id="GO:0004674">
    <property type="term" value="F:protein serine/threonine kinase activity"/>
    <property type="evidence" value="ECO:0007669"/>
    <property type="project" value="UniProtKB-KW"/>
</dbReference>
<dbReference type="SUPFAM" id="SSF46785">
    <property type="entry name" value="Winged helix' DNA-binding domain"/>
    <property type="match status" value="1"/>
</dbReference>
<reference evidence="14" key="1">
    <citation type="submission" date="2006-12" db="EMBL/GenBank/DDBJ databases">
        <title>Complete sequence of Pyrobaculum islandicum DSM 4184.</title>
        <authorList>
            <person name="Copeland A."/>
            <person name="Lucas S."/>
            <person name="Lapidus A."/>
            <person name="Barry K."/>
            <person name="Detter J.C."/>
            <person name="Glavina del Rio T."/>
            <person name="Dalin E."/>
            <person name="Tice H."/>
            <person name="Pitluck S."/>
            <person name="Meincke L."/>
            <person name="Brettin T."/>
            <person name="Bruce D."/>
            <person name="Han C."/>
            <person name="Tapia R."/>
            <person name="Gilna P."/>
            <person name="Schmutz J."/>
            <person name="Larimer F."/>
            <person name="Land M."/>
            <person name="Hauser L."/>
            <person name="Kyrpides N."/>
            <person name="Mikhailova N."/>
            <person name="Cozen A.E."/>
            <person name="Fitz-Gibbon S.T."/>
            <person name="House C.H."/>
            <person name="Saltikov C."/>
            <person name="Lowe T."/>
            <person name="Richardson P."/>
        </authorList>
    </citation>
    <scope>NUCLEOTIDE SEQUENCE [LARGE SCALE GENOMIC DNA]</scope>
    <source>
        <strain evidence="14">DSM 4184</strain>
    </source>
</reference>
<evidence type="ECO:0000256" key="4">
    <source>
        <dbReference type="ARBA" id="ARBA00022527"/>
    </source>
</evidence>
<dbReference type="GO" id="GO:0005524">
    <property type="term" value="F:ATP binding"/>
    <property type="evidence" value="ECO:0007669"/>
    <property type="project" value="UniProtKB-KW"/>
</dbReference>
<dbReference type="Gene3D" id="1.10.10.10">
    <property type="entry name" value="Winged helix-like DNA-binding domain superfamily/Winged helix DNA-binding domain"/>
    <property type="match status" value="1"/>
</dbReference>
<evidence type="ECO:0000256" key="10">
    <source>
        <dbReference type="ARBA" id="ARBA00022842"/>
    </source>
</evidence>
<comment type="cofactor">
    <cofactor evidence="1">
        <name>Mg(2+)</name>
        <dbReference type="ChEBI" id="CHEBI:18420"/>
    </cofactor>
</comment>
<keyword evidence="5" id="KW-0808">Transferase</keyword>
<gene>
    <name evidence="14" type="ordered locus">Pisl_0689</name>
</gene>
<dbReference type="PANTHER" id="PTHR45852">
    <property type="entry name" value="SER/THR-PROTEIN KINASE RIO2"/>
    <property type="match status" value="1"/>
</dbReference>
<dbReference type="GeneID" id="4617251"/>
<evidence type="ECO:0000256" key="5">
    <source>
        <dbReference type="ARBA" id="ARBA00022679"/>
    </source>
</evidence>
<evidence type="ECO:0000313" key="14">
    <source>
        <dbReference type="EMBL" id="ABL87867.1"/>
    </source>
</evidence>
<organism evidence="14 15">
    <name type="scientific">Pyrobaculum islandicum (strain DSM 4184 / JCM 9189 / GEO3)</name>
    <dbReference type="NCBI Taxonomy" id="384616"/>
    <lineage>
        <taxon>Archaea</taxon>
        <taxon>Thermoproteota</taxon>
        <taxon>Thermoprotei</taxon>
        <taxon>Thermoproteales</taxon>
        <taxon>Thermoproteaceae</taxon>
        <taxon>Pyrobaculum</taxon>
    </lineage>
</organism>
<dbReference type="GO" id="GO:0030688">
    <property type="term" value="C:preribosome, small subunit precursor"/>
    <property type="evidence" value="ECO:0007669"/>
    <property type="project" value="TreeGrafter"/>
</dbReference>
<keyword evidence="9" id="KW-0067">ATP-binding</keyword>
<evidence type="ECO:0000256" key="6">
    <source>
        <dbReference type="ARBA" id="ARBA00022723"/>
    </source>
</evidence>
<dbReference type="Gene3D" id="3.30.200.20">
    <property type="entry name" value="Phosphorylase Kinase, domain 1"/>
    <property type="match status" value="1"/>
</dbReference>
<dbReference type="EMBL" id="CP000504">
    <property type="protein sequence ID" value="ABL87867.1"/>
    <property type="molecule type" value="Genomic_DNA"/>
</dbReference>
<dbReference type="SMART" id="SM00090">
    <property type="entry name" value="RIO"/>
    <property type="match status" value="1"/>
</dbReference>
<proteinExistence type="inferred from homology"/>
<dbReference type="GO" id="GO:0030490">
    <property type="term" value="P:maturation of SSU-rRNA"/>
    <property type="evidence" value="ECO:0007669"/>
    <property type="project" value="TreeGrafter"/>
</dbReference>
<comment type="catalytic activity">
    <reaction evidence="11">
        <text>L-threonyl-[protein] + ATP = O-phospho-L-threonyl-[protein] + ADP + H(+)</text>
        <dbReference type="Rhea" id="RHEA:46608"/>
        <dbReference type="Rhea" id="RHEA-COMP:11060"/>
        <dbReference type="Rhea" id="RHEA-COMP:11605"/>
        <dbReference type="ChEBI" id="CHEBI:15378"/>
        <dbReference type="ChEBI" id="CHEBI:30013"/>
        <dbReference type="ChEBI" id="CHEBI:30616"/>
        <dbReference type="ChEBI" id="CHEBI:61977"/>
        <dbReference type="ChEBI" id="CHEBI:456216"/>
        <dbReference type="EC" id="2.7.11.1"/>
    </reaction>
</comment>